<dbReference type="Proteomes" id="UP000002630">
    <property type="component" value="Linkage Group LG11"/>
</dbReference>
<dbReference type="GO" id="GO:0003352">
    <property type="term" value="P:regulation of cilium movement"/>
    <property type="evidence" value="ECO:0007669"/>
    <property type="project" value="InterPro"/>
</dbReference>
<keyword evidence="2" id="KW-0282">Flagellum</keyword>
<sequence>MVVVQVKRSDTDVFLVESTITESNDALVRRLVKIWNTRLRLMQLVESARDMGKYGPSKPPAEHGLDEVKEEYEGASIDKGPYYHPDPTGKRTGNGVGPQLCETLEGVCVDAEALLGKEQAQRRVAVTQEALDEKMDNIRGAVTMAFPMGLPEFDPVRLTIEGGEGLEGTQAGTEILDEETAGLWMAGKEFRRDQLVGDRVGKNEKTRIMCKLQKPGSGPPGREPGVSEDERKAMMAFYFKRQEELKRLAEANDDDYLASAWADPKQLQRSLRGTGTVRAPGV</sequence>
<dbReference type="Pfam" id="PF11069">
    <property type="entry name" value="CFAP298"/>
    <property type="match status" value="1"/>
</dbReference>
<dbReference type="OMA" id="YRKQEEW"/>
<name>D8LF14_ECTSI</name>
<dbReference type="EMBL" id="FN648000">
    <property type="protein sequence ID" value="CBN79834.1"/>
    <property type="molecule type" value="Genomic_DNA"/>
</dbReference>
<dbReference type="InterPro" id="IPR021298">
    <property type="entry name" value="CFAP298"/>
</dbReference>
<dbReference type="STRING" id="2880.D8LF14"/>
<organism evidence="2 3">
    <name type="scientific">Ectocarpus siliculosus</name>
    <name type="common">Brown alga</name>
    <name type="synonym">Conferva siliculosa</name>
    <dbReference type="NCBI Taxonomy" id="2880"/>
    <lineage>
        <taxon>Eukaryota</taxon>
        <taxon>Sar</taxon>
        <taxon>Stramenopiles</taxon>
        <taxon>Ochrophyta</taxon>
        <taxon>PX clade</taxon>
        <taxon>Phaeophyceae</taxon>
        <taxon>Ectocarpales</taxon>
        <taxon>Ectocarpaceae</taxon>
        <taxon>Ectocarpus</taxon>
    </lineage>
</organism>
<keyword evidence="3" id="KW-1185">Reference proteome</keyword>
<keyword evidence="2" id="KW-0969">Cilium</keyword>
<dbReference type="PANTHER" id="PTHR13238">
    <property type="entry name" value="PROTEIN C21ORF59"/>
    <property type="match status" value="1"/>
</dbReference>
<evidence type="ECO:0000313" key="2">
    <source>
        <dbReference type="EMBL" id="CBN79834.1"/>
    </source>
</evidence>
<accession>D8LF14</accession>
<dbReference type="InParanoid" id="D8LF14"/>
<evidence type="ECO:0000313" key="3">
    <source>
        <dbReference type="Proteomes" id="UP000002630"/>
    </source>
</evidence>
<dbReference type="EMBL" id="FN649736">
    <property type="protein sequence ID" value="CBN79834.1"/>
    <property type="molecule type" value="Genomic_DNA"/>
</dbReference>
<gene>
    <name evidence="2" type="primary">FAP</name>
    <name evidence="2" type="ORF">Esi_0014_0183</name>
</gene>
<evidence type="ECO:0000256" key="1">
    <source>
        <dbReference type="ARBA" id="ARBA00009619"/>
    </source>
</evidence>
<dbReference type="PANTHER" id="PTHR13238:SF0">
    <property type="entry name" value="CILIA- AND FLAGELLA-ASSOCIATED PROTEIN 298"/>
    <property type="match status" value="1"/>
</dbReference>
<protein>
    <submittedName>
        <fullName evidence="2">Putative: flagellar basal body protein [Chlamydomonas reinhardtii]</fullName>
    </submittedName>
</protein>
<proteinExistence type="inferred from homology"/>
<keyword evidence="2" id="KW-0966">Cell projection</keyword>
<dbReference type="OrthoDB" id="276065at2759"/>
<comment type="similarity">
    <text evidence="1">Belongs to the CFAP298 family.</text>
</comment>
<reference evidence="2 3" key="1">
    <citation type="journal article" date="2010" name="Nature">
        <title>The Ectocarpus genome and the independent evolution of multicellularity in brown algae.</title>
        <authorList>
            <person name="Cock J.M."/>
            <person name="Sterck L."/>
            <person name="Rouze P."/>
            <person name="Scornet D."/>
            <person name="Allen A.E."/>
            <person name="Amoutzias G."/>
            <person name="Anthouard V."/>
            <person name="Artiguenave F."/>
            <person name="Aury J.M."/>
            <person name="Badger J.H."/>
            <person name="Beszteri B."/>
            <person name="Billiau K."/>
            <person name="Bonnet E."/>
            <person name="Bothwell J.H."/>
            <person name="Bowler C."/>
            <person name="Boyen C."/>
            <person name="Brownlee C."/>
            <person name="Carrano C.J."/>
            <person name="Charrier B."/>
            <person name="Cho G.Y."/>
            <person name="Coelho S.M."/>
            <person name="Collen J."/>
            <person name="Corre E."/>
            <person name="Da Silva C."/>
            <person name="Delage L."/>
            <person name="Delaroque N."/>
            <person name="Dittami S.M."/>
            <person name="Doulbeau S."/>
            <person name="Elias M."/>
            <person name="Farnham G."/>
            <person name="Gachon C.M."/>
            <person name="Gschloessl B."/>
            <person name="Heesch S."/>
            <person name="Jabbari K."/>
            <person name="Jubin C."/>
            <person name="Kawai H."/>
            <person name="Kimura K."/>
            <person name="Kloareg B."/>
            <person name="Kupper F.C."/>
            <person name="Lang D."/>
            <person name="Le Bail A."/>
            <person name="Leblanc C."/>
            <person name="Lerouge P."/>
            <person name="Lohr M."/>
            <person name="Lopez P.J."/>
            <person name="Martens C."/>
            <person name="Maumus F."/>
            <person name="Michel G."/>
            <person name="Miranda-Saavedra D."/>
            <person name="Morales J."/>
            <person name="Moreau H."/>
            <person name="Motomura T."/>
            <person name="Nagasato C."/>
            <person name="Napoli C.A."/>
            <person name="Nelson D.R."/>
            <person name="Nyvall-Collen P."/>
            <person name="Peters A.F."/>
            <person name="Pommier C."/>
            <person name="Potin P."/>
            <person name="Poulain J."/>
            <person name="Quesneville H."/>
            <person name="Read B."/>
            <person name="Rensing S.A."/>
            <person name="Ritter A."/>
            <person name="Rousvoal S."/>
            <person name="Samanta M."/>
            <person name="Samson G."/>
            <person name="Schroeder D.C."/>
            <person name="Segurens B."/>
            <person name="Strittmatter M."/>
            <person name="Tonon T."/>
            <person name="Tregear J.W."/>
            <person name="Valentin K."/>
            <person name="von Dassow P."/>
            <person name="Yamagishi T."/>
            <person name="Van de Peer Y."/>
            <person name="Wincker P."/>
        </authorList>
    </citation>
    <scope>NUCLEOTIDE SEQUENCE [LARGE SCALE GENOMIC DNA]</scope>
    <source>
        <strain evidence="3">Ec32 / CCAP1310/4</strain>
    </source>
</reference>
<dbReference type="AlphaFoldDB" id="D8LF14"/>
<dbReference type="FunCoup" id="D8LF14">
    <property type="interactions" value="27"/>
</dbReference>